<gene>
    <name evidence="2" type="ORF">BN1723_018484</name>
</gene>
<dbReference type="Proteomes" id="UP000045706">
    <property type="component" value="Unassembled WGS sequence"/>
</dbReference>
<feature type="region of interest" description="Disordered" evidence="1">
    <location>
        <begin position="54"/>
        <end position="83"/>
    </location>
</feature>
<evidence type="ECO:0000256" key="1">
    <source>
        <dbReference type="SAM" id="MobiDB-lite"/>
    </source>
</evidence>
<organism evidence="2 3">
    <name type="scientific">Verticillium longisporum</name>
    <name type="common">Verticillium dahliae var. longisporum</name>
    <dbReference type="NCBI Taxonomy" id="100787"/>
    <lineage>
        <taxon>Eukaryota</taxon>
        <taxon>Fungi</taxon>
        <taxon>Dikarya</taxon>
        <taxon>Ascomycota</taxon>
        <taxon>Pezizomycotina</taxon>
        <taxon>Sordariomycetes</taxon>
        <taxon>Hypocreomycetidae</taxon>
        <taxon>Glomerellales</taxon>
        <taxon>Plectosphaerellaceae</taxon>
        <taxon>Verticillium</taxon>
    </lineage>
</organism>
<name>A0A0G4MEQ9_VERLO</name>
<dbReference type="EMBL" id="CVQI01024692">
    <property type="protein sequence ID" value="CRK32490.1"/>
    <property type="molecule type" value="Genomic_DNA"/>
</dbReference>
<sequence length="83" mass="9657">MQVEKELQDLRERLDQVEKWQARRQEIEDELAQVWVEGGESLDPPAYVELEKGGEAKHEEGEMEQIQVPKKEEEKEAHVEASA</sequence>
<evidence type="ECO:0000313" key="2">
    <source>
        <dbReference type="EMBL" id="CRK32490.1"/>
    </source>
</evidence>
<proteinExistence type="predicted"/>
<feature type="compositionally biased region" description="Basic and acidic residues" evidence="1">
    <location>
        <begin position="69"/>
        <end position="83"/>
    </location>
</feature>
<protein>
    <submittedName>
        <fullName evidence="2">Uncharacterized protein</fullName>
    </submittedName>
</protein>
<feature type="non-terminal residue" evidence="2">
    <location>
        <position position="83"/>
    </location>
</feature>
<reference evidence="3" key="1">
    <citation type="submission" date="2015-05" db="EMBL/GenBank/DDBJ databases">
        <authorList>
            <person name="Fogelqvist Johan"/>
        </authorList>
    </citation>
    <scope>NUCLEOTIDE SEQUENCE [LARGE SCALE GENOMIC DNA]</scope>
</reference>
<evidence type="ECO:0000313" key="3">
    <source>
        <dbReference type="Proteomes" id="UP000045706"/>
    </source>
</evidence>
<dbReference type="AlphaFoldDB" id="A0A0G4MEQ9"/>
<accession>A0A0G4MEQ9</accession>